<gene>
    <name evidence="1" type="ORF">ACEZ3G_04130</name>
</gene>
<evidence type="ECO:0000313" key="1">
    <source>
        <dbReference type="EMBL" id="MFH6602652.1"/>
    </source>
</evidence>
<dbReference type="EMBL" id="JBHFPV010000001">
    <property type="protein sequence ID" value="MFH6602652.1"/>
    <property type="molecule type" value="Genomic_DNA"/>
</dbReference>
<keyword evidence="2" id="KW-1185">Reference proteome</keyword>
<sequence>MSDTEKTIANTMVDSRLTYGEYTADPTDVIISREDYKNRLYGFWLAQCIANWTGLVTEMDKIGIPTKDGKGGGFYTRDDWGKPDRPNLWGSNTYSETIDFLYAAEDSIWGADDDTDIEYIYQTLLYENETSILTGEQIREGWLKHIKTEEENFLWVSNQTALDLMQKGMVPPATGDPSNNADYEMIDAQLTTEIFGFFAPTRPDVALKMARLPIQNVARQNAEWISEFNVIMYSLAPLANPNKSMKENLTWMASEAGKRLPDDSYSAKMYDFVKTRYESGSTWEETRDALHEKYQVRQEDGYEWATKDKVCNGCFAAGINFGASIISLFYGEGNLKETIKIGALCGWDSDNPTATWGGLLGFMLGKEGVEKAFDMKFAEKFNIHRTRVGFPNNGIDDFNNMAEKGIYIIDRVVQEEIGGGIDLNKDVWYIPKSGWTIAPGK</sequence>
<evidence type="ECO:0000313" key="2">
    <source>
        <dbReference type="Proteomes" id="UP001595191"/>
    </source>
</evidence>
<comment type="caution">
    <text evidence="1">The sequence shown here is derived from an EMBL/GenBank/DDBJ whole genome shotgun (WGS) entry which is preliminary data.</text>
</comment>
<keyword evidence="1" id="KW-0326">Glycosidase</keyword>
<dbReference type="Proteomes" id="UP001595191">
    <property type="component" value="Unassembled WGS sequence"/>
</dbReference>
<protein>
    <submittedName>
        <fullName evidence="1">ADP-ribosylglycohydrolase family protein</fullName>
        <ecNumber evidence="1">3.2.2.-</ecNumber>
    </submittedName>
</protein>
<dbReference type="EC" id="3.2.2.-" evidence="1"/>
<accession>A0ACC7LM53</accession>
<proteinExistence type="predicted"/>
<name>A0ACC7LM53_9FLAO</name>
<reference evidence="1" key="1">
    <citation type="submission" date="2024-09" db="EMBL/GenBank/DDBJ databases">
        <authorList>
            <person name="Liu J."/>
        </authorList>
    </citation>
    <scope>NUCLEOTIDE SEQUENCE</scope>
    <source>
        <strain evidence="1">NBU2967</strain>
    </source>
</reference>
<organism evidence="1 2">
    <name type="scientific">Meishania litoralis</name>
    <dbReference type="NCBI Taxonomy" id="3434685"/>
    <lineage>
        <taxon>Bacteria</taxon>
        <taxon>Pseudomonadati</taxon>
        <taxon>Bacteroidota</taxon>
        <taxon>Flavobacteriia</taxon>
        <taxon>Flavobacteriales</taxon>
        <taxon>Flavobacteriaceae</taxon>
        <taxon>Meishania</taxon>
    </lineage>
</organism>
<keyword evidence="1" id="KW-0378">Hydrolase</keyword>